<sequence>MHHTPEVQLQTLKQQLAKVQLIEAPGTIMFGLGLYGKFAANGNAFHPLLNDPGVVSMLLGAGGTVMAWGTYKLVTILREMQRVKKRLAL</sequence>
<dbReference type="STRING" id="1121937.GCA_000423125_02893"/>
<name>A0A3C1KMU7_9GAMM</name>
<keyword evidence="1" id="KW-0812">Transmembrane</keyword>
<evidence type="ECO:0000313" key="3">
    <source>
        <dbReference type="Proteomes" id="UP000259273"/>
    </source>
</evidence>
<dbReference type="Proteomes" id="UP000259273">
    <property type="component" value="Unassembled WGS sequence"/>
</dbReference>
<evidence type="ECO:0000256" key="1">
    <source>
        <dbReference type="SAM" id="Phobius"/>
    </source>
</evidence>
<accession>A0A3C1KMU7</accession>
<gene>
    <name evidence="2" type="ORF">DCP75_07425</name>
</gene>
<proteinExistence type="predicted"/>
<protein>
    <submittedName>
        <fullName evidence="2">Uncharacterized protein</fullName>
    </submittedName>
</protein>
<keyword evidence="1" id="KW-1133">Transmembrane helix</keyword>
<dbReference type="AlphaFoldDB" id="A0A3C1KMU7"/>
<organism evidence="2 3">
    <name type="scientific">Haliea salexigens</name>
    <dbReference type="NCBI Taxonomy" id="287487"/>
    <lineage>
        <taxon>Bacteria</taxon>
        <taxon>Pseudomonadati</taxon>
        <taxon>Pseudomonadota</taxon>
        <taxon>Gammaproteobacteria</taxon>
        <taxon>Cellvibrionales</taxon>
        <taxon>Halieaceae</taxon>
        <taxon>Haliea</taxon>
    </lineage>
</organism>
<keyword evidence="1" id="KW-0472">Membrane</keyword>
<evidence type="ECO:0000313" key="2">
    <source>
        <dbReference type="EMBL" id="HAN27536.1"/>
    </source>
</evidence>
<feature type="transmembrane region" description="Helical" evidence="1">
    <location>
        <begin position="54"/>
        <end position="77"/>
    </location>
</feature>
<reference evidence="2 3" key="1">
    <citation type="journal article" date="2018" name="Nat. Biotechnol.">
        <title>A standardized bacterial taxonomy based on genome phylogeny substantially revises the tree of life.</title>
        <authorList>
            <person name="Parks D.H."/>
            <person name="Chuvochina M."/>
            <person name="Waite D.W."/>
            <person name="Rinke C."/>
            <person name="Skarshewski A."/>
            <person name="Chaumeil P.A."/>
            <person name="Hugenholtz P."/>
        </authorList>
    </citation>
    <scope>NUCLEOTIDE SEQUENCE [LARGE SCALE GENOMIC DNA]</scope>
    <source>
        <strain evidence="2">UBA9158</strain>
    </source>
</reference>
<comment type="caution">
    <text evidence="2">The sequence shown here is derived from an EMBL/GenBank/DDBJ whole genome shotgun (WGS) entry which is preliminary data.</text>
</comment>
<dbReference type="EMBL" id="DMND01000103">
    <property type="protein sequence ID" value="HAN27536.1"/>
    <property type="molecule type" value="Genomic_DNA"/>
</dbReference>